<feature type="binding site" evidence="10">
    <location>
        <begin position="9"/>
        <end position="16"/>
    </location>
    <ligand>
        <name>ATP</name>
        <dbReference type="ChEBI" id="CHEBI:30616"/>
    </ligand>
</feature>
<feature type="binding site" evidence="10">
    <location>
        <begin position="11"/>
        <end position="16"/>
    </location>
    <ligand>
        <name>substrate</name>
    </ligand>
</feature>
<evidence type="ECO:0000256" key="12">
    <source>
        <dbReference type="RuleBase" id="RU003784"/>
    </source>
</evidence>
<dbReference type="EC" id="2.5.1.75" evidence="10"/>
<keyword evidence="6 10" id="KW-0547">Nucleotide-binding</keyword>
<evidence type="ECO:0000256" key="13">
    <source>
        <dbReference type="RuleBase" id="RU003785"/>
    </source>
</evidence>
<evidence type="ECO:0000256" key="9">
    <source>
        <dbReference type="ARBA" id="ARBA00049563"/>
    </source>
</evidence>
<evidence type="ECO:0000256" key="7">
    <source>
        <dbReference type="ARBA" id="ARBA00022840"/>
    </source>
</evidence>
<dbReference type="HAMAP" id="MF_00185">
    <property type="entry name" value="IPP_trans"/>
    <property type="match status" value="1"/>
</dbReference>
<name>A0A1R4G027_9MICC</name>
<dbReference type="GO" id="GO:0052381">
    <property type="term" value="F:tRNA dimethylallyltransferase activity"/>
    <property type="evidence" value="ECO:0007669"/>
    <property type="project" value="UniProtKB-UniRule"/>
</dbReference>
<evidence type="ECO:0000256" key="4">
    <source>
        <dbReference type="ARBA" id="ARBA00022679"/>
    </source>
</evidence>
<evidence type="ECO:0000256" key="2">
    <source>
        <dbReference type="ARBA" id="ARBA00003213"/>
    </source>
</evidence>
<dbReference type="AlphaFoldDB" id="A0A1R4G027"/>
<dbReference type="EMBL" id="FUHW01000025">
    <property type="protein sequence ID" value="SJM61471.1"/>
    <property type="molecule type" value="Genomic_DNA"/>
</dbReference>
<feature type="site" description="Interaction with substrate tRNA" evidence="10">
    <location>
        <position position="121"/>
    </location>
</feature>
<keyword evidence="8 10" id="KW-0460">Magnesium</keyword>
<dbReference type="NCBIfam" id="TIGR00174">
    <property type="entry name" value="miaA"/>
    <property type="match status" value="1"/>
</dbReference>
<comment type="function">
    <text evidence="2 10 12">Catalyzes the transfer of a dimethylallyl group onto the adenine at position 37 in tRNAs that read codons beginning with uridine, leading to the formation of N6-(dimethylallyl)adenosine (i(6)A).</text>
</comment>
<dbReference type="InterPro" id="IPR039657">
    <property type="entry name" value="Dimethylallyltransferase"/>
</dbReference>
<feature type="site" description="Interaction with substrate tRNA" evidence="10">
    <location>
        <position position="100"/>
    </location>
</feature>
<dbReference type="GO" id="GO:0006400">
    <property type="term" value="P:tRNA modification"/>
    <property type="evidence" value="ECO:0007669"/>
    <property type="project" value="TreeGrafter"/>
</dbReference>
<evidence type="ECO:0000313" key="15">
    <source>
        <dbReference type="Proteomes" id="UP000195913"/>
    </source>
</evidence>
<organism evidence="14 15">
    <name type="scientific">Arthrobacter rhombi</name>
    <dbReference type="NCBI Taxonomy" id="71253"/>
    <lineage>
        <taxon>Bacteria</taxon>
        <taxon>Bacillati</taxon>
        <taxon>Actinomycetota</taxon>
        <taxon>Actinomycetes</taxon>
        <taxon>Micrococcales</taxon>
        <taxon>Micrococcaceae</taxon>
        <taxon>Arthrobacter</taxon>
    </lineage>
</organism>
<evidence type="ECO:0000256" key="1">
    <source>
        <dbReference type="ARBA" id="ARBA00001946"/>
    </source>
</evidence>
<accession>A0A1R4G027</accession>
<comment type="catalytic activity">
    <reaction evidence="9 10 11">
        <text>adenosine(37) in tRNA + dimethylallyl diphosphate = N(6)-dimethylallyladenosine(37) in tRNA + diphosphate</text>
        <dbReference type="Rhea" id="RHEA:26482"/>
        <dbReference type="Rhea" id="RHEA-COMP:10162"/>
        <dbReference type="Rhea" id="RHEA-COMP:10375"/>
        <dbReference type="ChEBI" id="CHEBI:33019"/>
        <dbReference type="ChEBI" id="CHEBI:57623"/>
        <dbReference type="ChEBI" id="CHEBI:74411"/>
        <dbReference type="ChEBI" id="CHEBI:74415"/>
        <dbReference type="EC" id="2.5.1.75"/>
    </reaction>
</comment>
<evidence type="ECO:0000256" key="8">
    <source>
        <dbReference type="ARBA" id="ARBA00022842"/>
    </source>
</evidence>
<evidence type="ECO:0000256" key="6">
    <source>
        <dbReference type="ARBA" id="ARBA00022741"/>
    </source>
</evidence>
<dbReference type="InterPro" id="IPR018022">
    <property type="entry name" value="IPT"/>
</dbReference>
<sequence length="304" mass="33736">MRPLIAIVGPTATGKSDAAIVLARRFDGEIINADALQFYRGMDIGTAKLPENERGGITHHLVDIMDIDDEASVATFQQQAREKIAEIQERGRLPILVGGSGLYVRAVIDDLEFPPTDPVIRGRLEDEASTEGVTGMRARLALADPVSAARDLDERRLIRALEVHELTGRPFSSYMPRRNYRQPTLQLGLDIERGRLHARVAERVHTMCDSGLLAEVESLAQRGLRETRTASRAIGYSQFLQVLEGTSTIEQAIESTTVATRQFARRQLTWFRADPRVRWFDAAEPDLRGMLATAVQEFEASGGT</sequence>
<dbReference type="Proteomes" id="UP000195913">
    <property type="component" value="Unassembled WGS sequence"/>
</dbReference>
<dbReference type="SUPFAM" id="SSF52540">
    <property type="entry name" value="P-loop containing nucleoside triphosphate hydrolases"/>
    <property type="match status" value="1"/>
</dbReference>
<proteinExistence type="inferred from homology"/>
<evidence type="ECO:0000256" key="10">
    <source>
        <dbReference type="HAMAP-Rule" id="MF_00185"/>
    </source>
</evidence>
<keyword evidence="7 10" id="KW-0067">ATP-binding</keyword>
<comment type="similarity">
    <text evidence="3 10 13">Belongs to the IPP transferase family.</text>
</comment>
<dbReference type="Gene3D" id="3.40.50.300">
    <property type="entry name" value="P-loop containing nucleotide triphosphate hydrolases"/>
    <property type="match status" value="1"/>
</dbReference>
<evidence type="ECO:0000256" key="11">
    <source>
        <dbReference type="RuleBase" id="RU003783"/>
    </source>
</evidence>
<reference evidence="14 15" key="1">
    <citation type="submission" date="2017-02" db="EMBL/GenBank/DDBJ databases">
        <authorList>
            <person name="Peterson S.W."/>
        </authorList>
    </citation>
    <scope>NUCLEOTIDE SEQUENCE [LARGE SCALE GENOMIC DNA]</scope>
    <source>
        <strain evidence="14 15">B Ar 00.02</strain>
    </source>
</reference>
<dbReference type="RefSeq" id="WP_086997343.1">
    <property type="nucleotide sequence ID" value="NZ_FUHW01000025.1"/>
</dbReference>
<evidence type="ECO:0000256" key="3">
    <source>
        <dbReference type="ARBA" id="ARBA00005842"/>
    </source>
</evidence>
<comment type="subunit">
    <text evidence="10">Monomer.</text>
</comment>
<keyword evidence="15" id="KW-1185">Reference proteome</keyword>
<keyword evidence="5 10" id="KW-0819">tRNA processing</keyword>
<comment type="caution">
    <text evidence="10">Lacks conserved residue(s) required for the propagation of feature annotation.</text>
</comment>
<gene>
    <name evidence="10" type="primary">miaA</name>
    <name evidence="14" type="ORF">FM101_06840</name>
</gene>
<evidence type="ECO:0000256" key="5">
    <source>
        <dbReference type="ARBA" id="ARBA00022694"/>
    </source>
</evidence>
<dbReference type="Gene3D" id="1.10.20.140">
    <property type="match status" value="1"/>
</dbReference>
<dbReference type="Pfam" id="PF01715">
    <property type="entry name" value="IPPT"/>
    <property type="match status" value="1"/>
</dbReference>
<keyword evidence="4 10" id="KW-0808">Transferase</keyword>
<protein>
    <recommendedName>
        <fullName evidence="10">tRNA dimethylallyltransferase</fullName>
        <ecNumber evidence="10">2.5.1.75</ecNumber>
    </recommendedName>
    <alternativeName>
        <fullName evidence="10">Dimethylallyl diphosphate:tRNA dimethylallyltransferase</fullName>
        <shortName evidence="10">DMAPP:tRNA dimethylallyltransferase</shortName>
        <shortName evidence="10">DMATase</shortName>
    </alternativeName>
    <alternativeName>
        <fullName evidence="10">Isopentenyl-diphosphate:tRNA isopentenyltransferase</fullName>
        <shortName evidence="10">IPP transferase</shortName>
        <shortName evidence="10">IPPT</shortName>
        <shortName evidence="10">IPTase</shortName>
    </alternativeName>
</protein>
<evidence type="ECO:0000313" key="14">
    <source>
        <dbReference type="EMBL" id="SJM61471.1"/>
    </source>
</evidence>
<dbReference type="GO" id="GO:0005524">
    <property type="term" value="F:ATP binding"/>
    <property type="evidence" value="ECO:0007669"/>
    <property type="project" value="UniProtKB-UniRule"/>
</dbReference>
<dbReference type="PANTHER" id="PTHR11088">
    <property type="entry name" value="TRNA DIMETHYLALLYLTRANSFERASE"/>
    <property type="match status" value="1"/>
</dbReference>
<dbReference type="PANTHER" id="PTHR11088:SF60">
    <property type="entry name" value="TRNA DIMETHYLALLYLTRANSFERASE"/>
    <property type="match status" value="1"/>
</dbReference>
<dbReference type="InterPro" id="IPR027417">
    <property type="entry name" value="P-loop_NTPase"/>
</dbReference>
<comment type="cofactor">
    <cofactor evidence="1 10">
        <name>Mg(2+)</name>
        <dbReference type="ChEBI" id="CHEBI:18420"/>
    </cofactor>
</comment>